<name>A0A835UBJ9_VANPL</name>
<dbReference type="Pfam" id="PF01190">
    <property type="entry name" value="Pollen_Ole_e_1"/>
    <property type="match status" value="1"/>
</dbReference>
<accession>A0A835UBJ9</accession>
<evidence type="ECO:0000256" key="2">
    <source>
        <dbReference type="SAM" id="SignalP"/>
    </source>
</evidence>
<comment type="caution">
    <text evidence="3">The sequence shown here is derived from an EMBL/GenBank/DDBJ whole genome shotgun (WGS) entry which is preliminary data.</text>
</comment>
<dbReference type="AlphaFoldDB" id="A0A835UBJ9"/>
<feature type="compositionally biased region" description="Pro residues" evidence="1">
    <location>
        <begin position="313"/>
        <end position="349"/>
    </location>
</feature>
<evidence type="ECO:0000313" key="4">
    <source>
        <dbReference type="Proteomes" id="UP000636800"/>
    </source>
</evidence>
<organism evidence="3 4">
    <name type="scientific">Vanilla planifolia</name>
    <name type="common">Vanilla</name>
    <dbReference type="NCBI Taxonomy" id="51239"/>
    <lineage>
        <taxon>Eukaryota</taxon>
        <taxon>Viridiplantae</taxon>
        <taxon>Streptophyta</taxon>
        <taxon>Embryophyta</taxon>
        <taxon>Tracheophyta</taxon>
        <taxon>Spermatophyta</taxon>
        <taxon>Magnoliopsida</taxon>
        <taxon>Liliopsida</taxon>
        <taxon>Asparagales</taxon>
        <taxon>Orchidaceae</taxon>
        <taxon>Vanilloideae</taxon>
        <taxon>Vanilleae</taxon>
        <taxon>Vanilla</taxon>
    </lineage>
</organism>
<evidence type="ECO:0000313" key="3">
    <source>
        <dbReference type="EMBL" id="KAG0455170.1"/>
    </source>
</evidence>
<feature type="signal peptide" evidence="2">
    <location>
        <begin position="1"/>
        <end position="24"/>
    </location>
</feature>
<feature type="region of interest" description="Disordered" evidence="1">
    <location>
        <begin position="313"/>
        <end position="365"/>
    </location>
</feature>
<sequence>MRPQAMNRKLLLLFFLFHISFLLSEEASHEVQPSTAATNITVVGTVFCDACSENTFSNHSYFLQGVKVQIMCEFSTKTTPGEQISINAERTTDKFGTYRIDIPPVDGFECREGRALQSFCNAKLVQSPSPLCNLPSLSASTEHLALKAGDSSACVYCLNALSYKPHERDASSCGKNRAEEASLVASEPNNSLFFWPPFFAWPYWPSYPFPFPIPFPRPPYFPFPFPFPSPTSFPTPFPFPNPSPPSFPFPFIPIPFLTPPPTAFPFPFPPFFPAPSPPALPFPPIPFLTTPSPPPPSLPFPFPPLPPFNPLPSLFPSPPPPPSSPPPAFPFPFPQFPPFFPFPRPPSPPTQALSSTKVPKQIQKP</sequence>
<protein>
    <recommendedName>
        <fullName evidence="5">Pollen Ole e 1 allergen and extensin family protein</fullName>
    </recommendedName>
</protein>
<dbReference type="EMBL" id="JADCNL010000013">
    <property type="protein sequence ID" value="KAG0455170.1"/>
    <property type="molecule type" value="Genomic_DNA"/>
</dbReference>
<reference evidence="3 4" key="1">
    <citation type="journal article" date="2020" name="Nat. Food">
        <title>A phased Vanilla planifolia genome enables genetic improvement of flavour and production.</title>
        <authorList>
            <person name="Hasing T."/>
            <person name="Tang H."/>
            <person name="Brym M."/>
            <person name="Khazi F."/>
            <person name="Huang T."/>
            <person name="Chambers A.H."/>
        </authorList>
    </citation>
    <scope>NUCLEOTIDE SEQUENCE [LARGE SCALE GENOMIC DNA]</scope>
    <source>
        <tissue evidence="3">Leaf</tissue>
    </source>
</reference>
<feature type="chain" id="PRO_5033048626" description="Pollen Ole e 1 allergen and extensin family protein" evidence="2">
    <location>
        <begin position="25"/>
        <end position="365"/>
    </location>
</feature>
<dbReference type="PANTHER" id="PTHR46995:SF6">
    <property type="entry name" value="POLLEN OLE E 1 ALLERGEN AND EXTENSIN FAMILY PROTEIN"/>
    <property type="match status" value="1"/>
</dbReference>
<dbReference type="Proteomes" id="UP000636800">
    <property type="component" value="Chromosome 13"/>
</dbReference>
<dbReference type="OrthoDB" id="1110759at2759"/>
<proteinExistence type="predicted"/>
<evidence type="ECO:0000256" key="1">
    <source>
        <dbReference type="SAM" id="MobiDB-lite"/>
    </source>
</evidence>
<feature type="compositionally biased region" description="Polar residues" evidence="1">
    <location>
        <begin position="350"/>
        <end position="365"/>
    </location>
</feature>
<evidence type="ECO:0008006" key="5">
    <source>
        <dbReference type="Google" id="ProtNLM"/>
    </source>
</evidence>
<dbReference type="PANTHER" id="PTHR46995">
    <property type="entry name" value="OS09G0508200 PROTEIN"/>
    <property type="match status" value="1"/>
</dbReference>
<gene>
    <name evidence="3" type="ORF">HPP92_024462</name>
</gene>
<keyword evidence="2" id="KW-0732">Signal</keyword>
<keyword evidence="4" id="KW-1185">Reference proteome</keyword>